<dbReference type="GO" id="GO:0003677">
    <property type="term" value="F:DNA binding"/>
    <property type="evidence" value="ECO:0007669"/>
    <property type="project" value="InterPro"/>
</dbReference>
<dbReference type="SMART" id="SM00530">
    <property type="entry name" value="HTH_XRE"/>
    <property type="match status" value="1"/>
</dbReference>
<reference evidence="2 3" key="1">
    <citation type="submission" date="2018-07" db="EMBL/GenBank/DDBJ databases">
        <title>Draft genome of the type strain Streptomyces armeniacus ATCC 15676.</title>
        <authorList>
            <person name="Labana P."/>
            <person name="Gosse J.T."/>
            <person name="Boddy C.N."/>
        </authorList>
    </citation>
    <scope>NUCLEOTIDE SEQUENCE [LARGE SCALE GENOMIC DNA]</scope>
    <source>
        <strain evidence="2 3">ATCC 15676</strain>
    </source>
</reference>
<keyword evidence="3" id="KW-1185">Reference proteome</keyword>
<sequence>MHRTLTGGGSSRRPVREGVVTGHLFKITRERAGLTQRGLAEATGVDVTTVQGWESGRRPLAAVPSAHFRSVRRHLLRCGADPALLVLFDVAMDADAVLSHALHHRDSSADFRAHPLAGWVFNRTSTHMIAWALDGAAPAAVPTAPTGMPRRRGPVPDGPLLAEPERRAVFAHLRRYAEIADRAGEDGALLRRQAVYLCGYDAAPDTHAWLARMRAGTRVRNGPAAWVDTRSVATSLTRYGEYDELRRFIECGLSGERGERANLNYWAHWLGLDVLPRASDAFMGDRSLWDGGALLRSLADRLRPELGCVELNVHSVWALLAARPGLLATDPALASELKGRVVTLLDGGAVSARSRRELETLHYGLKLNTP</sequence>
<dbReference type="Proteomes" id="UP000254425">
    <property type="component" value="Chromosome"/>
</dbReference>
<evidence type="ECO:0000259" key="1">
    <source>
        <dbReference type="PROSITE" id="PS50943"/>
    </source>
</evidence>
<name>A0A345XV31_9ACTN</name>
<dbReference type="EMBL" id="CP031320">
    <property type="protein sequence ID" value="AXK35497.1"/>
    <property type="molecule type" value="Genomic_DNA"/>
</dbReference>
<dbReference type="KEGG" id="sarm:DVA86_25440"/>
<gene>
    <name evidence="2" type="ORF">DVA86_25440</name>
</gene>
<dbReference type="RefSeq" id="WP_245997110.1">
    <property type="nucleotide sequence ID" value="NZ_CP031320.1"/>
</dbReference>
<dbReference type="SUPFAM" id="SSF47413">
    <property type="entry name" value="lambda repressor-like DNA-binding domains"/>
    <property type="match status" value="1"/>
</dbReference>
<dbReference type="Pfam" id="PF13560">
    <property type="entry name" value="HTH_31"/>
    <property type="match status" value="1"/>
</dbReference>
<dbReference type="PROSITE" id="PS50943">
    <property type="entry name" value="HTH_CROC1"/>
    <property type="match status" value="1"/>
</dbReference>
<dbReference type="AlphaFoldDB" id="A0A345XV31"/>
<dbReference type="InterPro" id="IPR001387">
    <property type="entry name" value="Cro/C1-type_HTH"/>
</dbReference>
<proteinExistence type="predicted"/>
<protein>
    <submittedName>
        <fullName evidence="2">XRE family transcriptional regulator</fullName>
    </submittedName>
</protein>
<accession>A0A345XV31</accession>
<dbReference type="InterPro" id="IPR010982">
    <property type="entry name" value="Lambda_DNA-bd_dom_sf"/>
</dbReference>
<dbReference type="CDD" id="cd00093">
    <property type="entry name" value="HTH_XRE"/>
    <property type="match status" value="1"/>
</dbReference>
<organism evidence="2 3">
    <name type="scientific">Streptomyces armeniacus</name>
    <dbReference type="NCBI Taxonomy" id="83291"/>
    <lineage>
        <taxon>Bacteria</taxon>
        <taxon>Bacillati</taxon>
        <taxon>Actinomycetota</taxon>
        <taxon>Actinomycetes</taxon>
        <taxon>Kitasatosporales</taxon>
        <taxon>Streptomycetaceae</taxon>
        <taxon>Streptomyces</taxon>
    </lineage>
</organism>
<evidence type="ECO:0000313" key="3">
    <source>
        <dbReference type="Proteomes" id="UP000254425"/>
    </source>
</evidence>
<evidence type="ECO:0000313" key="2">
    <source>
        <dbReference type="EMBL" id="AXK35497.1"/>
    </source>
</evidence>
<feature type="domain" description="HTH cro/C1-type" evidence="1">
    <location>
        <begin position="25"/>
        <end position="58"/>
    </location>
</feature>
<dbReference type="Gene3D" id="1.10.260.40">
    <property type="entry name" value="lambda repressor-like DNA-binding domains"/>
    <property type="match status" value="1"/>
</dbReference>